<name>A0A2I3LE52_PAPAN</name>
<comment type="similarity">
    <text evidence="2">Belongs to the seminal plasma protein family.</text>
</comment>
<dbReference type="PRINTS" id="PR00013">
    <property type="entry name" value="FNTYPEII"/>
</dbReference>
<feature type="chain" id="PRO_5014144979" description="Fibronectin type-II domain-containing protein" evidence="7">
    <location>
        <begin position="24"/>
        <end position="75"/>
    </location>
</feature>
<evidence type="ECO:0000256" key="4">
    <source>
        <dbReference type="ARBA" id="ARBA00022737"/>
    </source>
</evidence>
<dbReference type="GeneTree" id="ENSGT00940000162766"/>
<protein>
    <recommendedName>
        <fullName evidence="8">Fibronectin type-II domain-containing protein</fullName>
    </recommendedName>
</protein>
<dbReference type="CDD" id="cd00062">
    <property type="entry name" value="FN2"/>
    <property type="match status" value="1"/>
</dbReference>
<dbReference type="ExpressionAtlas" id="A0A2I3LE52">
    <property type="expression patterns" value="baseline"/>
</dbReference>
<dbReference type="FunFam" id="2.10.10.10:FF:000008">
    <property type="entry name" value="Epididymal sperm-binding protein 1"/>
    <property type="match status" value="1"/>
</dbReference>
<organism evidence="9 10">
    <name type="scientific">Papio anubis</name>
    <name type="common">Olive baboon</name>
    <dbReference type="NCBI Taxonomy" id="9555"/>
    <lineage>
        <taxon>Eukaryota</taxon>
        <taxon>Metazoa</taxon>
        <taxon>Chordata</taxon>
        <taxon>Craniata</taxon>
        <taxon>Vertebrata</taxon>
        <taxon>Euteleostomi</taxon>
        <taxon>Mammalia</taxon>
        <taxon>Eutheria</taxon>
        <taxon>Euarchontoglires</taxon>
        <taxon>Primates</taxon>
        <taxon>Haplorrhini</taxon>
        <taxon>Catarrhini</taxon>
        <taxon>Cercopithecidae</taxon>
        <taxon>Cercopithecinae</taxon>
        <taxon>Papio</taxon>
    </lineage>
</organism>
<accession>A0A2I3LE52</accession>
<dbReference type="InterPro" id="IPR051666">
    <property type="entry name" value="SP_Capacitation_Regulator"/>
</dbReference>
<evidence type="ECO:0000256" key="2">
    <source>
        <dbReference type="ARBA" id="ARBA00010011"/>
    </source>
</evidence>
<dbReference type="OMA" id="NNLTWCA"/>
<dbReference type="Gene3D" id="2.10.10.10">
    <property type="entry name" value="Fibronectin, type II, collagen-binding"/>
    <property type="match status" value="1"/>
</dbReference>
<dbReference type="Bgee" id="ENSPANG00000009363">
    <property type="expression patterns" value="Expressed in pituitary gland and 11 other cell types or tissues"/>
</dbReference>
<reference evidence="9" key="3">
    <citation type="submission" date="2025-09" db="UniProtKB">
        <authorList>
            <consortium name="Ensembl"/>
        </authorList>
    </citation>
    <scope>IDENTIFICATION</scope>
</reference>
<sequence>MTRWSSYLLGWTTFLLCSYESSGGISALVPGFPCHFPFNYKNKNYFNCTNKGSKENLVWCATSYNYDQDHTWVYC</sequence>
<evidence type="ECO:0000259" key="8">
    <source>
        <dbReference type="PROSITE" id="PS51092"/>
    </source>
</evidence>
<feature type="disulfide bond" evidence="6">
    <location>
        <begin position="34"/>
        <end position="60"/>
    </location>
</feature>
<dbReference type="GO" id="GO:0005576">
    <property type="term" value="C:extracellular region"/>
    <property type="evidence" value="ECO:0007669"/>
    <property type="project" value="UniProtKB-SubCell"/>
</dbReference>
<dbReference type="SMART" id="SM00059">
    <property type="entry name" value="FN2"/>
    <property type="match status" value="1"/>
</dbReference>
<evidence type="ECO:0000256" key="5">
    <source>
        <dbReference type="ARBA" id="ARBA00023157"/>
    </source>
</evidence>
<reference evidence="9 10" key="1">
    <citation type="submission" date="2012-03" db="EMBL/GenBank/DDBJ databases">
        <title>Whole Genome Assembly of Papio anubis.</title>
        <authorList>
            <person name="Liu Y.L."/>
            <person name="Abraham K.A."/>
            <person name="Akbar H.A."/>
            <person name="Ali S.A."/>
            <person name="Anosike U.A."/>
            <person name="Aqrawi P.A."/>
            <person name="Arias F.A."/>
            <person name="Attaway T.A."/>
            <person name="Awwad R.A."/>
            <person name="Babu C.B."/>
            <person name="Bandaranaike D.B."/>
            <person name="Battles P.B."/>
            <person name="Bell A.B."/>
            <person name="Beltran B.B."/>
            <person name="Berhane-Mersha D.B."/>
            <person name="Bess C.B."/>
            <person name="Bickham C.B."/>
            <person name="Bolden T.B."/>
            <person name="Carter K.C."/>
            <person name="Chau D.C."/>
            <person name="Chavez A.C."/>
            <person name="Clerc-Blankenburg K.C."/>
            <person name="Coyle M.C."/>
            <person name="Dao M.D."/>
            <person name="Davila M.L.D."/>
            <person name="Davy-Carroll L.D."/>
            <person name="Denson S.D."/>
            <person name="Dinh H.D."/>
            <person name="Fernandez S.F."/>
            <person name="Fernando P.F."/>
            <person name="Forbes L.F."/>
            <person name="Francis C.F."/>
            <person name="Francisco L.F."/>
            <person name="Fu Q.F."/>
            <person name="Garcia-Iii R.G."/>
            <person name="Garrett T.G."/>
            <person name="Gross S.G."/>
            <person name="Gubbala S.G."/>
            <person name="Hirani K.H."/>
            <person name="Hogues M.H."/>
            <person name="Hollins B.H."/>
            <person name="Jackson L.J."/>
            <person name="Javaid M.J."/>
            <person name="Jhangiani S.J."/>
            <person name="Johnson A.J."/>
            <person name="Johnson B.J."/>
            <person name="Jones J.J."/>
            <person name="Joshi V.J."/>
            <person name="Kalu J.K."/>
            <person name="Khan N.K."/>
            <person name="Korchina V.K."/>
            <person name="Kovar C.K."/>
            <person name="Lago L.L."/>
            <person name="Lara F.L."/>
            <person name="Le T.-K.L."/>
            <person name="Lee S.L."/>
            <person name="Legall-Iii F.L."/>
            <person name="Lemon S.L."/>
            <person name="Liu J.L."/>
            <person name="Liu Y.-S.L."/>
            <person name="Liyanage D.L."/>
            <person name="Lopez J.L."/>
            <person name="Lorensuhewa L.L."/>
            <person name="Mata R.M."/>
            <person name="Mathew T.M."/>
            <person name="Mercado C.M."/>
            <person name="Mercado I.M."/>
            <person name="Morales K.M."/>
            <person name="Morgan M.M."/>
            <person name="Munidasa M.M."/>
            <person name="Ngo D.N."/>
            <person name="Nguyen L.N."/>
            <person name="Nguyen T.N."/>
            <person name="Nguyen N.N."/>
            <person name="Obregon M.O."/>
            <person name="Okwuonu G.O."/>
            <person name="Ongeri F.O."/>
            <person name="Onwere C.O."/>
            <person name="Osifeso I.O."/>
            <person name="Parra A.P."/>
            <person name="Patil S.P."/>
            <person name="Perez A.P."/>
            <person name="Perez Y.P."/>
            <person name="Pham C.P."/>
            <person name="Pu L.-L.P."/>
            <person name="Puazo M.P."/>
            <person name="Quiroz J.Q."/>
            <person name="Rouhana J.R."/>
            <person name="Ruiz M.R."/>
            <person name="Ruiz S.-J.R."/>
            <person name="Saada N.S."/>
            <person name="Santibanez J.S."/>
            <person name="Scheel M.S."/>
            <person name="Schneider B.S."/>
            <person name="Simmons D.S."/>
            <person name="Sisson I.S."/>
            <person name="Tang L.-Y.T."/>
            <person name="Thornton R.T."/>
            <person name="Tisius J.T."/>
            <person name="Toledanes G.T."/>
            <person name="Trejos Z.T."/>
            <person name="Usmani K.U."/>
            <person name="Varghese R.V."/>
            <person name="Vattathil S.V."/>
            <person name="Vee V.V."/>
            <person name="Walker D.W."/>
            <person name="Weissenberger G.W."/>
            <person name="White C.W."/>
            <person name="Williams A.W."/>
            <person name="Woodworth J.W."/>
            <person name="Wright R.W."/>
            <person name="Zhu Y.Z."/>
            <person name="Han Y.H."/>
            <person name="Newsham I.N."/>
            <person name="Nazareth L.N."/>
            <person name="Worley K.W."/>
            <person name="Muzny D.M."/>
            <person name="Rogers J.R."/>
            <person name="Gibbs R.G."/>
        </authorList>
    </citation>
    <scope>NUCLEOTIDE SEQUENCE [LARGE SCALE GENOMIC DNA]</scope>
</reference>
<dbReference type="Proteomes" id="UP000028761">
    <property type="component" value="Chromosome 20"/>
</dbReference>
<dbReference type="SUPFAM" id="SSF57440">
    <property type="entry name" value="Kringle-like"/>
    <property type="match status" value="1"/>
</dbReference>
<dbReference type="Pfam" id="PF00040">
    <property type="entry name" value="fn2"/>
    <property type="match status" value="1"/>
</dbReference>
<evidence type="ECO:0000313" key="9">
    <source>
        <dbReference type="Ensembl" id="ENSPANP00000021719.1"/>
    </source>
</evidence>
<dbReference type="PANTHER" id="PTHR22918:SF2">
    <property type="entry name" value="EPIDIDYMAL SPERM-BINDING PROTEIN 1"/>
    <property type="match status" value="1"/>
</dbReference>
<evidence type="ECO:0000256" key="3">
    <source>
        <dbReference type="ARBA" id="ARBA00022525"/>
    </source>
</evidence>
<dbReference type="GO" id="GO:0008201">
    <property type="term" value="F:heparin binding"/>
    <property type="evidence" value="ECO:0007669"/>
    <property type="project" value="TreeGrafter"/>
</dbReference>
<evidence type="ECO:0000256" key="1">
    <source>
        <dbReference type="ARBA" id="ARBA00004613"/>
    </source>
</evidence>
<dbReference type="PROSITE" id="PS00023">
    <property type="entry name" value="FN2_1"/>
    <property type="match status" value="1"/>
</dbReference>
<comment type="subcellular location">
    <subcellularLocation>
        <location evidence="1">Secreted</location>
    </subcellularLocation>
</comment>
<dbReference type="GO" id="GO:0009986">
    <property type="term" value="C:cell surface"/>
    <property type="evidence" value="ECO:0007669"/>
    <property type="project" value="TreeGrafter"/>
</dbReference>
<dbReference type="PANTHER" id="PTHR22918">
    <property type="entry name" value="SEMINAL PLASMA PROTEIN"/>
    <property type="match status" value="1"/>
</dbReference>
<feature type="disulfide bond" evidence="6">
    <location>
        <begin position="48"/>
        <end position="75"/>
    </location>
</feature>
<keyword evidence="3" id="KW-0964">Secreted</keyword>
<proteinExistence type="inferred from homology"/>
<keyword evidence="7" id="KW-0732">Signal</keyword>
<keyword evidence="5 6" id="KW-1015">Disulfide bond</keyword>
<keyword evidence="10" id="KW-1185">Reference proteome</keyword>
<dbReference type="InterPro" id="IPR036943">
    <property type="entry name" value="FN_type2_sf"/>
</dbReference>
<dbReference type="InterPro" id="IPR013806">
    <property type="entry name" value="Kringle-like"/>
</dbReference>
<dbReference type="InterPro" id="IPR000562">
    <property type="entry name" value="FN_type2_dom"/>
</dbReference>
<evidence type="ECO:0000256" key="7">
    <source>
        <dbReference type="SAM" id="SignalP"/>
    </source>
</evidence>
<evidence type="ECO:0000313" key="10">
    <source>
        <dbReference type="Proteomes" id="UP000028761"/>
    </source>
</evidence>
<evidence type="ECO:0000256" key="6">
    <source>
        <dbReference type="PROSITE-ProRule" id="PRU00479"/>
    </source>
</evidence>
<feature type="signal peptide" evidence="7">
    <location>
        <begin position="1"/>
        <end position="23"/>
    </location>
</feature>
<feature type="domain" description="Fibronectin type-II" evidence="8">
    <location>
        <begin position="29"/>
        <end position="75"/>
    </location>
</feature>
<dbReference type="PROSITE" id="PS51092">
    <property type="entry name" value="FN2_2"/>
    <property type="match status" value="1"/>
</dbReference>
<keyword evidence="4" id="KW-0677">Repeat</keyword>
<dbReference type="GO" id="GO:0048240">
    <property type="term" value="P:sperm capacitation"/>
    <property type="evidence" value="ECO:0007669"/>
    <property type="project" value="TreeGrafter"/>
</dbReference>
<reference evidence="9" key="2">
    <citation type="submission" date="2025-08" db="UniProtKB">
        <authorList>
            <consortium name="Ensembl"/>
        </authorList>
    </citation>
    <scope>IDENTIFICATION</scope>
</reference>
<dbReference type="Ensembl" id="ENSPANT00000053401.2">
    <property type="protein sequence ID" value="ENSPANP00000021719.1"/>
    <property type="gene ID" value="ENSPANG00000009363.3"/>
</dbReference>
<dbReference type="AlphaFoldDB" id="A0A2I3LE52"/>